<evidence type="ECO:0000313" key="3">
    <source>
        <dbReference type="Proteomes" id="UP000321306"/>
    </source>
</evidence>
<dbReference type="AlphaFoldDB" id="A0A511NBS9"/>
<keyword evidence="3" id="KW-1185">Reference proteome</keyword>
<feature type="transmembrane region" description="Helical" evidence="1">
    <location>
        <begin position="35"/>
        <end position="52"/>
    </location>
</feature>
<comment type="caution">
    <text evidence="2">The sequence shown here is derived from an EMBL/GenBank/DDBJ whole genome shotgun (WGS) entry which is preliminary data.</text>
</comment>
<keyword evidence="1" id="KW-0472">Membrane</keyword>
<proteinExistence type="predicted"/>
<name>A0A511NBS9_DEIC1</name>
<feature type="transmembrane region" description="Helical" evidence="1">
    <location>
        <begin position="84"/>
        <end position="103"/>
    </location>
</feature>
<gene>
    <name evidence="2" type="ORF">DC3_54560</name>
</gene>
<keyword evidence="1" id="KW-1133">Transmembrane helix</keyword>
<organism evidence="2 3">
    <name type="scientific">Deinococcus cellulosilyticus (strain DSM 18568 / NBRC 106333 / KACC 11606 / 5516J-15)</name>
    <dbReference type="NCBI Taxonomy" id="1223518"/>
    <lineage>
        <taxon>Bacteria</taxon>
        <taxon>Thermotogati</taxon>
        <taxon>Deinococcota</taxon>
        <taxon>Deinococci</taxon>
        <taxon>Deinococcales</taxon>
        <taxon>Deinococcaceae</taxon>
        <taxon>Deinococcus</taxon>
    </lineage>
</organism>
<accession>A0A511NBS9</accession>
<reference evidence="2 3" key="1">
    <citation type="submission" date="2019-07" db="EMBL/GenBank/DDBJ databases">
        <title>Whole genome shotgun sequence of Deinococcus cellulosilyticus NBRC 106333.</title>
        <authorList>
            <person name="Hosoyama A."/>
            <person name="Uohara A."/>
            <person name="Ohji S."/>
            <person name="Ichikawa N."/>
        </authorList>
    </citation>
    <scope>NUCLEOTIDE SEQUENCE [LARGE SCALE GENOMIC DNA]</scope>
    <source>
        <strain evidence="2 3">NBRC 106333</strain>
    </source>
</reference>
<sequence length="104" mass="11701">MQTSQAITGAFFVTVCALLMGGMAGFFLVAGHASLMVQVLISLGFLLTAVLLHQRRDNVDVLYKMNPYCTKEDMQQILYVNRTVFYPLFTVVYLLALNLFPLLF</sequence>
<evidence type="ECO:0000313" key="2">
    <source>
        <dbReference type="EMBL" id="GEM49821.1"/>
    </source>
</evidence>
<feature type="transmembrane region" description="Helical" evidence="1">
    <location>
        <begin position="7"/>
        <end position="29"/>
    </location>
</feature>
<protein>
    <submittedName>
        <fullName evidence="2">Uncharacterized protein</fullName>
    </submittedName>
</protein>
<keyword evidence="1" id="KW-0812">Transmembrane</keyword>
<evidence type="ECO:0000256" key="1">
    <source>
        <dbReference type="SAM" id="Phobius"/>
    </source>
</evidence>
<dbReference type="Proteomes" id="UP000321306">
    <property type="component" value="Unassembled WGS sequence"/>
</dbReference>
<dbReference type="EMBL" id="BJXB01000045">
    <property type="protein sequence ID" value="GEM49821.1"/>
    <property type="molecule type" value="Genomic_DNA"/>
</dbReference>